<keyword evidence="2" id="KW-1185">Reference proteome</keyword>
<dbReference type="EMBL" id="WIXE01022477">
    <property type="protein sequence ID" value="KAK5967438.1"/>
    <property type="molecule type" value="Genomic_DNA"/>
</dbReference>
<evidence type="ECO:0000313" key="2">
    <source>
        <dbReference type="Proteomes" id="UP001331761"/>
    </source>
</evidence>
<feature type="non-terminal residue" evidence="1">
    <location>
        <position position="1"/>
    </location>
</feature>
<dbReference type="AlphaFoldDB" id="A0AAN8F9B5"/>
<dbReference type="Proteomes" id="UP001331761">
    <property type="component" value="Unassembled WGS sequence"/>
</dbReference>
<proteinExistence type="predicted"/>
<accession>A0AAN8F9B5</accession>
<sequence length="39" mass="4253">EAIHCELLTTVSCSTHVVRKSRWASAVEKIVISNLGRSA</sequence>
<gene>
    <name evidence="1" type="ORF">GCK32_017125</name>
</gene>
<reference evidence="1 2" key="1">
    <citation type="submission" date="2019-10" db="EMBL/GenBank/DDBJ databases">
        <title>Assembly and Annotation for the nematode Trichostrongylus colubriformis.</title>
        <authorList>
            <person name="Martin J."/>
        </authorList>
    </citation>
    <scope>NUCLEOTIDE SEQUENCE [LARGE SCALE GENOMIC DNA]</scope>
    <source>
        <strain evidence="1">G859</strain>
        <tissue evidence="1">Whole worm</tissue>
    </source>
</reference>
<evidence type="ECO:0000313" key="1">
    <source>
        <dbReference type="EMBL" id="KAK5967438.1"/>
    </source>
</evidence>
<name>A0AAN8F9B5_TRICO</name>
<protein>
    <submittedName>
        <fullName evidence="1">Uncharacterized protein</fullName>
    </submittedName>
</protein>
<organism evidence="1 2">
    <name type="scientific">Trichostrongylus colubriformis</name>
    <name type="common">Black scour worm</name>
    <dbReference type="NCBI Taxonomy" id="6319"/>
    <lineage>
        <taxon>Eukaryota</taxon>
        <taxon>Metazoa</taxon>
        <taxon>Ecdysozoa</taxon>
        <taxon>Nematoda</taxon>
        <taxon>Chromadorea</taxon>
        <taxon>Rhabditida</taxon>
        <taxon>Rhabditina</taxon>
        <taxon>Rhabditomorpha</taxon>
        <taxon>Strongyloidea</taxon>
        <taxon>Trichostrongylidae</taxon>
        <taxon>Trichostrongylus</taxon>
    </lineage>
</organism>
<comment type="caution">
    <text evidence="1">The sequence shown here is derived from an EMBL/GenBank/DDBJ whole genome shotgun (WGS) entry which is preliminary data.</text>
</comment>